<sequence>RDSNFVVRLEIENADSFVPGTVVESAVFNDGGFEWKVSTGSSNYGSPYTKFLLSCESKKSDWKCETNVEFHIHGGRGGYTRRHHVYFDEDLSVHSFDDGWPMEVCIVDNKHIVEFRNYMKLSDQKEASNPRRLM</sequence>
<dbReference type="Proteomes" id="UP001328107">
    <property type="component" value="Unassembled WGS sequence"/>
</dbReference>
<proteinExistence type="predicted"/>
<comment type="caution">
    <text evidence="1">The sequence shown here is derived from an EMBL/GenBank/DDBJ whole genome shotgun (WGS) entry which is preliminary data.</text>
</comment>
<keyword evidence="2" id="KW-1185">Reference proteome</keyword>
<dbReference type="EMBL" id="BTRK01000005">
    <property type="protein sequence ID" value="GMR55306.1"/>
    <property type="molecule type" value="Genomic_DNA"/>
</dbReference>
<evidence type="ECO:0000313" key="1">
    <source>
        <dbReference type="EMBL" id="GMR55306.1"/>
    </source>
</evidence>
<evidence type="ECO:0000313" key="2">
    <source>
        <dbReference type="Proteomes" id="UP001328107"/>
    </source>
</evidence>
<evidence type="ECO:0008006" key="3">
    <source>
        <dbReference type="Google" id="ProtNLM"/>
    </source>
</evidence>
<feature type="non-terminal residue" evidence="1">
    <location>
        <position position="1"/>
    </location>
</feature>
<name>A0AAN5I9T7_9BILA</name>
<accession>A0AAN5I9T7</accession>
<dbReference type="SUPFAM" id="SSF49599">
    <property type="entry name" value="TRAF domain-like"/>
    <property type="match status" value="1"/>
</dbReference>
<protein>
    <recommendedName>
        <fullName evidence="3">MATH domain-containing protein</fullName>
    </recommendedName>
</protein>
<dbReference type="AlphaFoldDB" id="A0AAN5I9T7"/>
<reference evidence="2" key="1">
    <citation type="submission" date="2022-10" db="EMBL/GenBank/DDBJ databases">
        <title>Genome assembly of Pristionchus species.</title>
        <authorList>
            <person name="Yoshida K."/>
            <person name="Sommer R.J."/>
        </authorList>
    </citation>
    <scope>NUCLEOTIDE SEQUENCE [LARGE SCALE GENOMIC DNA]</scope>
    <source>
        <strain evidence="2">RS5460</strain>
    </source>
</reference>
<organism evidence="1 2">
    <name type="scientific">Pristionchus mayeri</name>
    <dbReference type="NCBI Taxonomy" id="1317129"/>
    <lineage>
        <taxon>Eukaryota</taxon>
        <taxon>Metazoa</taxon>
        <taxon>Ecdysozoa</taxon>
        <taxon>Nematoda</taxon>
        <taxon>Chromadorea</taxon>
        <taxon>Rhabditida</taxon>
        <taxon>Rhabditina</taxon>
        <taxon>Diplogasteromorpha</taxon>
        <taxon>Diplogasteroidea</taxon>
        <taxon>Neodiplogasteridae</taxon>
        <taxon>Pristionchus</taxon>
    </lineage>
</organism>
<gene>
    <name evidence="1" type="ORF">PMAYCL1PPCAC_25501</name>
</gene>